<dbReference type="GO" id="GO:0031145">
    <property type="term" value="P:anaphase-promoting complex-dependent catabolic process"/>
    <property type="evidence" value="ECO:0007669"/>
    <property type="project" value="TreeGrafter"/>
</dbReference>
<feature type="compositionally biased region" description="Basic and acidic residues" evidence="5">
    <location>
        <begin position="1069"/>
        <end position="1087"/>
    </location>
</feature>
<evidence type="ECO:0000256" key="1">
    <source>
        <dbReference type="ARBA" id="ARBA00010547"/>
    </source>
</evidence>
<evidence type="ECO:0000256" key="4">
    <source>
        <dbReference type="ARBA" id="ARBA00023306"/>
    </source>
</evidence>
<dbReference type="GO" id="GO:0007091">
    <property type="term" value="P:metaphase/anaphase transition of mitotic cell cycle"/>
    <property type="evidence" value="ECO:0007669"/>
    <property type="project" value="TreeGrafter"/>
</dbReference>
<proteinExistence type="inferred from homology"/>
<dbReference type="GO" id="GO:0060090">
    <property type="term" value="F:molecular adaptor activity"/>
    <property type="evidence" value="ECO:0007669"/>
    <property type="project" value="TreeGrafter"/>
</dbReference>
<dbReference type="Gene3D" id="1.25.10.10">
    <property type="entry name" value="Leucine-rich Repeat Variant"/>
    <property type="match status" value="2"/>
</dbReference>
<comment type="similarity">
    <text evidence="1">Belongs to the APC1 family.</text>
</comment>
<feature type="compositionally biased region" description="Polar residues" evidence="5">
    <location>
        <begin position="23"/>
        <end position="37"/>
    </location>
</feature>
<comment type="caution">
    <text evidence="7">The sequence shown here is derived from an EMBL/GenBank/DDBJ whole genome shotgun (WGS) entry which is preliminary data.</text>
</comment>
<feature type="domain" description="Anaphase-promoting complex subunit 1 C-terminal" evidence="6">
    <location>
        <begin position="1850"/>
        <end position="1963"/>
    </location>
</feature>
<dbReference type="GO" id="GO:0005680">
    <property type="term" value="C:anaphase-promoting complex"/>
    <property type="evidence" value="ECO:0007669"/>
    <property type="project" value="InterPro"/>
</dbReference>
<evidence type="ECO:0000259" key="6">
    <source>
        <dbReference type="Pfam" id="PF18122"/>
    </source>
</evidence>
<feature type="compositionally biased region" description="Basic and acidic residues" evidence="5">
    <location>
        <begin position="132"/>
        <end position="142"/>
    </location>
</feature>
<dbReference type="EMBL" id="BRYA01000212">
    <property type="protein sequence ID" value="GMI44318.1"/>
    <property type="molecule type" value="Genomic_DNA"/>
</dbReference>
<dbReference type="InterPro" id="IPR024990">
    <property type="entry name" value="Apc1"/>
</dbReference>
<feature type="region of interest" description="Disordered" evidence="5">
    <location>
        <begin position="1063"/>
        <end position="1101"/>
    </location>
</feature>
<name>A0A9W7GHF4_9STRA</name>
<feature type="compositionally biased region" description="Polar residues" evidence="5">
    <location>
        <begin position="494"/>
        <end position="503"/>
    </location>
</feature>
<keyword evidence="2" id="KW-0132">Cell division</keyword>
<evidence type="ECO:0000256" key="2">
    <source>
        <dbReference type="ARBA" id="ARBA00022618"/>
    </source>
</evidence>
<accession>A0A9W7GHF4</accession>
<feature type="compositionally biased region" description="Low complexity" evidence="5">
    <location>
        <begin position="58"/>
        <end position="77"/>
    </location>
</feature>
<feature type="compositionally biased region" description="Acidic residues" evidence="5">
    <location>
        <begin position="189"/>
        <end position="199"/>
    </location>
</feature>
<evidence type="ECO:0000256" key="5">
    <source>
        <dbReference type="SAM" id="MobiDB-lite"/>
    </source>
</evidence>
<feature type="region of interest" description="Disordered" evidence="5">
    <location>
        <begin position="1"/>
        <end position="37"/>
    </location>
</feature>
<dbReference type="InterPro" id="IPR041221">
    <property type="entry name" value="APC1_C"/>
</dbReference>
<feature type="region of interest" description="Disordered" evidence="5">
    <location>
        <begin position="548"/>
        <end position="568"/>
    </location>
</feature>
<protein>
    <recommendedName>
        <fullName evidence="6">Anaphase-promoting complex subunit 1 C-terminal domain-containing protein</fullName>
    </recommendedName>
</protein>
<feature type="compositionally biased region" description="Basic and acidic residues" evidence="5">
    <location>
        <begin position="1"/>
        <end position="14"/>
    </location>
</feature>
<dbReference type="PANTHER" id="PTHR12827">
    <property type="entry name" value="MEIOTIC CHECKPOINT REGULATOR TSG24 FAMILY MEMBER"/>
    <property type="match status" value="1"/>
</dbReference>
<sequence length="1996" mass="216675">MPTFKGDENVEPKRHTAGPISRYSLQTHPSQRASSGSADFQVQAKWVYFYDVQPPPSSTSTSTSTTPSSSPSLTYSPTSRSLCILESPTMLKVYHSTNGNHWDVPLPFESSGIEQGYSFGVFIKRKKGLEDCKGEQEEERTNRLSLSASPPPFIDGPHHPAFPPSVYVPPVSSPPHPNLGHPRNHHGVDEDEDEEEDVDPVPLPSLFTLRHPLDELKPVAAYVLVDDDGHCSVDGSSMDMDTTSGSYQQEQTRNHTQPYTPVTGKDNDDETGGREGGFTPNDRDRSAVSGRSTRTDVAMERSGPTPLLTDVDEELIYIHGEDITRPTSLPNFGRGGTHDGGGGEQGTVGMCPPFAVTWHASRLRHGVWALQDVREREVPDDLDVNGLTGRGGVRGLGELTQTVTRWGEEGEGGSLVDQAIFKATLTRSQPLRAVGGSLGREPGLGMPGSHSEALKTALGVGEVEGALNSTVTSEKSSGSVGGNLNMGATGGSLDGNNNMQGNYQGEEGDRNDAAAGNNVNTANQQGGRRQEIWGEEIHPNTSITCVWTEKNSSSPTPSSHTFLSTSPTTLSSTYPHPMLCLLRERTLTLLALVLDQDTGAVCGVEHAKDVPCISAVPLTTEQSTRNVDVLVLTPEGELNLYRGTHRVQRFKLDVPRAIVEDIKWGVEDRFHAFYKTTPSSPTKCVRCRLSLSLTTESPLSETILYALSTTLPPNLSTSLRADVVKVCQFIRNPASLVPGFQRTWDERLIEDEPLIAVSVVINAIYRNSFEPPLEPERPKKHPETAMEMLLNSEYHLNYTSSNPLISSSILRLHPSTSPLPNSSTSASSTKASIHLAVASNVPLESPSTFNVKNSSLHIPTILDTLHLLYEDSKLLMDRWKWLEPMSDLLKTFASYGSEMEDFQSHYENDFLLSHSPPQPPPPPPSLHLRSAITTFPSPPSIMTWLRSTMENSPSSPPFPSTPPCDTSRIICRLYSILFHPANTDLLPPLPPLPNPAERVVLALVDERMSSSSLHNLPPGLALPILEAVHSTREEPPEGWPAEAYHLIGREDLALTHAISEGIIKKPKPTKPEKRFQASQSKHEHEYSTTEPPVQQVTDEEDMEDKDGLVLVTKYAAMLFNEDSRVKDVAKLLRSSRPMFLKVERPPEVSDHEFEQRKQAKLLLLCTRAMAAPIGRGMLTLGTCSPLLGTKLPIPDICLAGRVPPNNATVQLDTTSCSPTMKAWPDFHNGVAAGLRLTGAADGRAINRTWIVYNRPSVGDSVNYSHGGLLMALGLRGHLGSLAMTDIYEYLTQGSDTTTVGVLLGMAATKRATCDPSVSKMLCLHIPSLLPPPFTDMDVSSVAQIAAVAGVGLLYQGSAHRLMTEFLLGEIGRKPTSDRIADREAYVLAAGFALGMVNLGKGKTGASAGLQDLKLEERLTQYLLGGKDTQASSSFRGGEDTSQKCSRIFEGDNINIDVTSPGATMALGLLHIKSGNKNVANRLSLPQTAAELDLCRPDFLLLRVVARALVLWDQDIEPTSEWVQRQIPDVVSRNWARLGEGGGFFKVAFGVANMTIEGHGVGGLEGGPEGGVGGGVDDNVDEQTVKQAYVHLVAGACFALGLRFAGTGNVEAKKVIMKEVLMLKKLREDNDRQTMARKPAKAMIDMCVGAAAASLSMVMAGTGDIDTVKLIRQLRLKCEGVTFGTHACLGSALGLLFLGGGSCTLGRSNEDIAALLVAFYPRWPISSTDHQFHLQALRHLYALATVERSVECVDVITGNPVFVPVAFKEGGQEKKAMSPLLLKEGVEDLRLDTDRYYQVKFGGPGGVDALLRGGGGGTIYVKRKVGHLTYQQDPHGLRSLRLEDGRGGLEEFTEDADLLMFSKYLCSDGDAEKWEKEMPGLGTFSAFCKRTLPLVVEKTEALQLYLHLRSMVELLDKTRNIQVVENVKICVKSCTEGDSDGEGGEGLVEEDFLLLLGENVDIFFEGLIGIERAKQLEGGAAAGNSVEKAYLCWKGPN</sequence>
<dbReference type="OrthoDB" id="26401at2759"/>
<keyword evidence="4" id="KW-0131">Cell cycle</keyword>
<evidence type="ECO:0000313" key="8">
    <source>
        <dbReference type="Proteomes" id="UP001165065"/>
    </source>
</evidence>
<dbReference type="GO" id="GO:0070979">
    <property type="term" value="P:protein K11-linked ubiquitination"/>
    <property type="evidence" value="ECO:0007669"/>
    <property type="project" value="TreeGrafter"/>
</dbReference>
<gene>
    <name evidence="7" type="ORF">TrCOL_g11364</name>
</gene>
<organism evidence="7 8">
    <name type="scientific">Triparma columacea</name>
    <dbReference type="NCBI Taxonomy" id="722753"/>
    <lineage>
        <taxon>Eukaryota</taxon>
        <taxon>Sar</taxon>
        <taxon>Stramenopiles</taxon>
        <taxon>Ochrophyta</taxon>
        <taxon>Bolidophyceae</taxon>
        <taxon>Parmales</taxon>
        <taxon>Triparmaceae</taxon>
        <taxon>Triparma</taxon>
    </lineage>
</organism>
<feature type="compositionally biased region" description="Low complexity" evidence="5">
    <location>
        <begin position="552"/>
        <end position="568"/>
    </location>
</feature>
<feature type="compositionally biased region" description="Polar residues" evidence="5">
    <location>
        <begin position="239"/>
        <end position="260"/>
    </location>
</feature>
<dbReference type="Pfam" id="PF18122">
    <property type="entry name" value="APC1_C"/>
    <property type="match status" value="1"/>
</dbReference>
<keyword evidence="8" id="KW-1185">Reference proteome</keyword>
<dbReference type="GO" id="GO:0051301">
    <property type="term" value="P:cell division"/>
    <property type="evidence" value="ECO:0007669"/>
    <property type="project" value="UniProtKB-KW"/>
</dbReference>
<dbReference type="PANTHER" id="PTHR12827:SF3">
    <property type="entry name" value="ANAPHASE-PROMOTING COMPLEX SUBUNIT 1"/>
    <property type="match status" value="1"/>
</dbReference>
<dbReference type="InterPro" id="IPR011989">
    <property type="entry name" value="ARM-like"/>
</dbReference>
<keyword evidence="3" id="KW-0498">Mitosis</keyword>
<evidence type="ECO:0000313" key="7">
    <source>
        <dbReference type="EMBL" id="GMI44318.1"/>
    </source>
</evidence>
<feature type="region of interest" description="Disordered" evidence="5">
    <location>
        <begin position="487"/>
        <end position="530"/>
    </location>
</feature>
<feature type="compositionally biased region" description="Polar residues" evidence="5">
    <location>
        <begin position="517"/>
        <end position="527"/>
    </location>
</feature>
<feature type="region of interest" description="Disordered" evidence="5">
    <location>
        <begin position="132"/>
        <end position="201"/>
    </location>
</feature>
<dbReference type="Proteomes" id="UP001165065">
    <property type="component" value="Unassembled WGS sequence"/>
</dbReference>
<evidence type="ECO:0000256" key="3">
    <source>
        <dbReference type="ARBA" id="ARBA00022776"/>
    </source>
</evidence>
<feature type="region of interest" description="Disordered" evidence="5">
    <location>
        <begin position="234"/>
        <end position="306"/>
    </location>
</feature>
<feature type="compositionally biased region" description="Pro residues" evidence="5">
    <location>
        <begin position="149"/>
        <end position="177"/>
    </location>
</feature>
<reference evidence="8" key="1">
    <citation type="journal article" date="2023" name="Commun. Biol.">
        <title>Genome analysis of Parmales, the sister group of diatoms, reveals the evolutionary specialization of diatoms from phago-mixotrophs to photoautotrophs.</title>
        <authorList>
            <person name="Ban H."/>
            <person name="Sato S."/>
            <person name="Yoshikawa S."/>
            <person name="Yamada K."/>
            <person name="Nakamura Y."/>
            <person name="Ichinomiya M."/>
            <person name="Sato N."/>
            <person name="Blanc-Mathieu R."/>
            <person name="Endo H."/>
            <person name="Kuwata A."/>
            <person name="Ogata H."/>
        </authorList>
    </citation>
    <scope>NUCLEOTIDE SEQUENCE [LARGE SCALE GENOMIC DNA]</scope>
</reference>
<feature type="region of interest" description="Disordered" evidence="5">
    <location>
        <begin position="55"/>
        <end position="77"/>
    </location>
</feature>